<dbReference type="InterPro" id="IPR024079">
    <property type="entry name" value="MetalloPept_cat_dom_sf"/>
</dbReference>
<dbReference type="OrthoDB" id="2328200at2"/>
<dbReference type="Proteomes" id="UP000050911">
    <property type="component" value="Unassembled WGS sequence"/>
</dbReference>
<proteinExistence type="predicted"/>
<dbReference type="AlphaFoldDB" id="A0A0R1HVM5"/>
<dbReference type="Pfam" id="PF12388">
    <property type="entry name" value="Peptidase_M57"/>
    <property type="match status" value="1"/>
</dbReference>
<dbReference type="EMBL" id="AZCX01000008">
    <property type="protein sequence ID" value="KRK47490.1"/>
    <property type="molecule type" value="Genomic_DNA"/>
</dbReference>
<comment type="caution">
    <text evidence="2">The sequence shown here is derived from an EMBL/GenBank/DDBJ whole genome shotgun (WGS) entry which is preliminary data.</text>
</comment>
<name>A0A0R1HVM5_9LACO</name>
<evidence type="ECO:0008006" key="4">
    <source>
        <dbReference type="Google" id="ProtNLM"/>
    </source>
</evidence>
<evidence type="ECO:0000256" key="1">
    <source>
        <dbReference type="SAM" id="SignalP"/>
    </source>
</evidence>
<dbReference type="GO" id="GO:0008237">
    <property type="term" value="F:metallopeptidase activity"/>
    <property type="evidence" value="ECO:0007669"/>
    <property type="project" value="InterPro"/>
</dbReference>
<feature type="signal peptide" evidence="1">
    <location>
        <begin position="1"/>
        <end position="22"/>
    </location>
</feature>
<dbReference type="InterPro" id="IPR024653">
    <property type="entry name" value="Peptidase_M10/M27/M57"/>
</dbReference>
<protein>
    <recommendedName>
        <fullName evidence="4">Peptidase M10 metallopeptidase domain-containing protein</fullName>
    </recommendedName>
</protein>
<keyword evidence="3" id="KW-1185">Reference proteome</keyword>
<feature type="chain" id="PRO_5039257324" description="Peptidase M10 metallopeptidase domain-containing protein" evidence="1">
    <location>
        <begin position="23"/>
        <end position="396"/>
    </location>
</feature>
<keyword evidence="1" id="KW-0732">Signal</keyword>
<sequence length="396" mass="43441">MRKIGRFAVALLAAGMIGTVSQSIGQPATAQAAAKVKVVWNKKTGQQTLKVKSSAKGYVYTSRLKHKVLKLSNYKKTTFYSSRSAKLKVNGSNRLYYYVTNSSNKKAGWVWNGYLTRQSSSSSSAASSKKPTLISMSTLQTLIDTGTDLDPSAQILNQPSAFYKTYESVLKKNFNMNGQISNFTNHRAKIYVAKSNLTSYVQDAMATWNKALGRTVFTLGSAADHNITLTTKASSQWDGLNQGDTIYVNSKGLSDPNYTNTVADTPEIRTLYAQYTAAVANYKAASSMSDRESYRLEANALADKMSAAQIAAAPTARQYWENVITHELGHSLGIDHTPYLIDVMYADASSDGFSDAVDAKYAWKTPKDPGSTRNETGQLSPRDIDRAKLGFKLGYW</sequence>
<evidence type="ECO:0000313" key="2">
    <source>
        <dbReference type="EMBL" id="KRK47490.1"/>
    </source>
</evidence>
<dbReference type="PATRIC" id="fig|1302272.5.peg.2462"/>
<evidence type="ECO:0000313" key="3">
    <source>
        <dbReference type="Proteomes" id="UP000050911"/>
    </source>
</evidence>
<organism evidence="2 3">
    <name type="scientific">Secundilactobacillus kimchicus JCM 15530</name>
    <dbReference type="NCBI Taxonomy" id="1302272"/>
    <lineage>
        <taxon>Bacteria</taxon>
        <taxon>Bacillati</taxon>
        <taxon>Bacillota</taxon>
        <taxon>Bacilli</taxon>
        <taxon>Lactobacillales</taxon>
        <taxon>Lactobacillaceae</taxon>
        <taxon>Secundilactobacillus</taxon>
    </lineage>
</organism>
<accession>A0A0R1HVM5</accession>
<dbReference type="SUPFAM" id="SSF55486">
    <property type="entry name" value="Metalloproteases ('zincins'), catalytic domain"/>
    <property type="match status" value="1"/>
</dbReference>
<dbReference type="RefSeq" id="WP_056942839.1">
    <property type="nucleotide sequence ID" value="NZ_AZCX01000008.1"/>
</dbReference>
<dbReference type="Gene3D" id="3.40.390.10">
    <property type="entry name" value="Collagenase (Catalytic Domain)"/>
    <property type="match status" value="1"/>
</dbReference>
<reference evidence="2 3" key="1">
    <citation type="journal article" date="2015" name="Genome Announc.">
        <title>Expanding the biotechnology potential of lactobacilli through comparative genomics of 213 strains and associated genera.</title>
        <authorList>
            <person name="Sun Z."/>
            <person name="Harris H.M."/>
            <person name="McCann A."/>
            <person name="Guo C."/>
            <person name="Argimon S."/>
            <person name="Zhang W."/>
            <person name="Yang X."/>
            <person name="Jeffery I.B."/>
            <person name="Cooney J.C."/>
            <person name="Kagawa T.F."/>
            <person name="Liu W."/>
            <person name="Song Y."/>
            <person name="Salvetti E."/>
            <person name="Wrobel A."/>
            <person name="Rasinkangas P."/>
            <person name="Parkhill J."/>
            <person name="Rea M.C."/>
            <person name="O'Sullivan O."/>
            <person name="Ritari J."/>
            <person name="Douillard F.P."/>
            <person name="Paul Ross R."/>
            <person name="Yang R."/>
            <person name="Briner A.E."/>
            <person name="Felis G.E."/>
            <person name="de Vos W.M."/>
            <person name="Barrangou R."/>
            <person name="Klaenhammer T.R."/>
            <person name="Caufield P.W."/>
            <person name="Cui Y."/>
            <person name="Zhang H."/>
            <person name="O'Toole P.W."/>
        </authorList>
    </citation>
    <scope>NUCLEOTIDE SEQUENCE [LARGE SCALE GENOMIC DNA]</scope>
    <source>
        <strain evidence="2 3">JCM 15530</strain>
    </source>
</reference>
<gene>
    <name evidence="2" type="ORF">FC96_GL002415</name>
</gene>